<accession>A8AFY3</accession>
<organism evidence="1 2">
    <name type="scientific">Citrobacter koseri (strain ATCC BAA-895 / CDC 4225-83 / SGSC4696)</name>
    <dbReference type="NCBI Taxonomy" id="290338"/>
    <lineage>
        <taxon>Bacteria</taxon>
        <taxon>Pseudomonadati</taxon>
        <taxon>Pseudomonadota</taxon>
        <taxon>Gammaproteobacteria</taxon>
        <taxon>Enterobacterales</taxon>
        <taxon>Enterobacteriaceae</taxon>
        <taxon>Citrobacter</taxon>
    </lineage>
</organism>
<name>A8AFY3_CITK8</name>
<gene>
    <name evidence="1" type="ordered locus">CKO_01256</name>
</gene>
<reference evidence="1 2" key="1">
    <citation type="submission" date="2007-08" db="EMBL/GenBank/DDBJ databases">
        <authorList>
            <consortium name="The Citrobacter koseri Genome Sequencing Project"/>
            <person name="McClelland M."/>
            <person name="Sanderson E.K."/>
            <person name="Porwollik S."/>
            <person name="Spieth J."/>
            <person name="Clifton W.S."/>
            <person name="Latreille P."/>
            <person name="Courtney L."/>
            <person name="Wang C."/>
            <person name="Pepin K."/>
            <person name="Bhonagiri V."/>
            <person name="Nash W."/>
            <person name="Johnson M."/>
            <person name="Thiruvilangam P."/>
            <person name="Wilson R."/>
        </authorList>
    </citation>
    <scope>NUCLEOTIDE SEQUENCE [LARGE SCALE GENOMIC DNA]</scope>
    <source>
        <strain evidence="2">ATCC BAA-895 / CDC 4225-83 / SGSC4696</strain>
    </source>
</reference>
<dbReference type="HOGENOM" id="CLU_2615628_0_0_6"/>
<evidence type="ECO:0000313" key="1">
    <source>
        <dbReference type="EMBL" id="ABV12396.1"/>
    </source>
</evidence>
<sequence>MMSKASVHEHPFRADLCLVQRAMMSRQRLSAAGDQMLSLIAENLHSKTVSGNLLTKSYDAGKDTRICCTHLQDARQDK</sequence>
<protein>
    <submittedName>
        <fullName evidence="1">Uncharacterized protein</fullName>
    </submittedName>
</protein>
<dbReference type="STRING" id="290338.CKO_01256"/>
<dbReference type="AlphaFoldDB" id="A8AFY3"/>
<dbReference type="EMBL" id="CP000822">
    <property type="protein sequence ID" value="ABV12396.1"/>
    <property type="molecule type" value="Genomic_DNA"/>
</dbReference>
<proteinExistence type="predicted"/>
<dbReference type="KEGG" id="cko:CKO_01256"/>
<keyword evidence="2" id="KW-1185">Reference proteome</keyword>
<dbReference type="Proteomes" id="UP000008148">
    <property type="component" value="Chromosome"/>
</dbReference>
<evidence type="ECO:0000313" key="2">
    <source>
        <dbReference type="Proteomes" id="UP000008148"/>
    </source>
</evidence>